<proteinExistence type="predicted"/>
<dbReference type="Proteomes" id="UP000693738">
    <property type="component" value="Unassembled WGS sequence"/>
</dbReference>
<protein>
    <recommendedName>
        <fullName evidence="1">DUF6546 domain-containing protein</fullName>
    </recommendedName>
</protein>
<evidence type="ECO:0000259" key="1">
    <source>
        <dbReference type="Pfam" id="PF20183"/>
    </source>
</evidence>
<reference evidence="2" key="1">
    <citation type="submission" date="2021-05" db="EMBL/GenBank/DDBJ databases">
        <authorList>
            <person name="Khan N."/>
        </authorList>
    </citation>
    <scope>NUCLEOTIDE SEQUENCE</scope>
</reference>
<dbReference type="InterPro" id="IPR046676">
    <property type="entry name" value="DUF6546"/>
</dbReference>
<feature type="domain" description="DUF6546" evidence="1">
    <location>
        <begin position="269"/>
        <end position="467"/>
    </location>
</feature>
<gene>
    <name evidence="2" type="ORF">FEQUK3_LOCUS9595</name>
</gene>
<dbReference type="AlphaFoldDB" id="A0A8J2NDP4"/>
<dbReference type="Pfam" id="PF20183">
    <property type="entry name" value="DUF6546"/>
    <property type="match status" value="1"/>
</dbReference>
<organism evidence="2 3">
    <name type="scientific">Fusarium equiseti</name>
    <name type="common">Fusarium scirpi</name>
    <dbReference type="NCBI Taxonomy" id="61235"/>
    <lineage>
        <taxon>Eukaryota</taxon>
        <taxon>Fungi</taxon>
        <taxon>Dikarya</taxon>
        <taxon>Ascomycota</taxon>
        <taxon>Pezizomycotina</taxon>
        <taxon>Sordariomycetes</taxon>
        <taxon>Hypocreomycetidae</taxon>
        <taxon>Hypocreales</taxon>
        <taxon>Nectriaceae</taxon>
        <taxon>Fusarium</taxon>
        <taxon>Fusarium incarnatum-equiseti species complex</taxon>
    </lineage>
</organism>
<accession>A0A8J2NDP4</accession>
<name>A0A8J2NDP4_FUSEQ</name>
<evidence type="ECO:0000313" key="2">
    <source>
        <dbReference type="EMBL" id="CAG7563916.1"/>
    </source>
</evidence>
<dbReference type="EMBL" id="CAJSTJ010000162">
    <property type="protein sequence ID" value="CAG7563916.1"/>
    <property type="molecule type" value="Genomic_DNA"/>
</dbReference>
<evidence type="ECO:0000313" key="3">
    <source>
        <dbReference type="Proteomes" id="UP000693738"/>
    </source>
</evidence>
<sequence>MFCFYSLPVELQTMVLNDIFEDPCPSSEYFATPCPLAIYACVNKHWNDFFESRTFKTLTIRPTDIESLANIVTPRRRAYLKHLWYRIPPTDHPTDDIESMYKHLDWYFTKSLVALWDVISTWNEQKEAVLYQKYLSSGQLDQYDKAEDVQERCNLIHKGISEFIDFDTELQDFVWTDVVDRFFGTKPLEFVNEEMLPIGHDWELPPVTAVSKFLIRRQQLRGICPTALNTILSSLEGVQDIHIERWRCHNLFEESHWCHSARIPFAMELPRSTKSLSIYGETNTAIHGWKNKEVNFISFAKALRQYTNFLEHLSISHMIDAREFFRPFSSANEEATSSLREWPNLRTLSLTSDVFKTGTEEEITSFLCTAARAARKMPRLQMLELWNGEAEMACVFSYRVEDTVVEITWCGTDIEALDYEVIKEWNAVSVCLDREDTRELFVRVKKEDVASTGQVLTYLSSKDQIMHPVSAYSVIGKGKGKDKDQEIEIEEKMRQMEL</sequence>
<comment type="caution">
    <text evidence="2">The sequence shown here is derived from an EMBL/GenBank/DDBJ whole genome shotgun (WGS) entry which is preliminary data.</text>
</comment>